<dbReference type="InterPro" id="IPR001525">
    <property type="entry name" value="C5_MeTfrase"/>
</dbReference>
<dbReference type="Proteomes" id="UP001152797">
    <property type="component" value="Unassembled WGS sequence"/>
</dbReference>
<keyword evidence="9" id="KW-1185">Reference proteome</keyword>
<name>A0A9P1CVP3_9DINO</name>
<keyword evidence="3 4" id="KW-0949">S-adenosyl-L-methionine</keyword>
<evidence type="ECO:0000256" key="2">
    <source>
        <dbReference type="ARBA" id="ARBA00022679"/>
    </source>
</evidence>
<evidence type="ECO:0000313" key="6">
    <source>
        <dbReference type="EMBL" id="CAI3997962.1"/>
    </source>
</evidence>
<evidence type="ECO:0000256" key="5">
    <source>
        <dbReference type="SAM" id="MobiDB-lite"/>
    </source>
</evidence>
<dbReference type="EMBL" id="CAMXCT020002405">
    <property type="protein sequence ID" value="CAL1151337.1"/>
    <property type="molecule type" value="Genomic_DNA"/>
</dbReference>
<feature type="active site" evidence="4">
    <location>
        <position position="1077"/>
    </location>
</feature>
<evidence type="ECO:0000313" key="8">
    <source>
        <dbReference type="EMBL" id="CAL4785274.1"/>
    </source>
</evidence>
<evidence type="ECO:0000256" key="4">
    <source>
        <dbReference type="PROSITE-ProRule" id="PRU01016"/>
    </source>
</evidence>
<organism evidence="6">
    <name type="scientific">Cladocopium goreaui</name>
    <dbReference type="NCBI Taxonomy" id="2562237"/>
    <lineage>
        <taxon>Eukaryota</taxon>
        <taxon>Sar</taxon>
        <taxon>Alveolata</taxon>
        <taxon>Dinophyceae</taxon>
        <taxon>Suessiales</taxon>
        <taxon>Symbiodiniaceae</taxon>
        <taxon>Cladocopium</taxon>
    </lineage>
</organism>
<feature type="compositionally biased region" description="Basic and acidic residues" evidence="5">
    <location>
        <begin position="648"/>
        <end position="661"/>
    </location>
</feature>
<dbReference type="GO" id="GO:0008168">
    <property type="term" value="F:methyltransferase activity"/>
    <property type="evidence" value="ECO:0007669"/>
    <property type="project" value="UniProtKB-KW"/>
</dbReference>
<dbReference type="Gene3D" id="3.40.50.150">
    <property type="entry name" value="Vaccinia Virus protein VP39"/>
    <property type="match status" value="1"/>
</dbReference>
<reference evidence="6" key="1">
    <citation type="submission" date="2022-10" db="EMBL/GenBank/DDBJ databases">
        <authorList>
            <person name="Chen Y."/>
            <person name="Dougan E. K."/>
            <person name="Chan C."/>
            <person name="Rhodes N."/>
            <person name="Thang M."/>
        </authorList>
    </citation>
    <scope>NUCLEOTIDE SEQUENCE</scope>
</reference>
<evidence type="ECO:0000313" key="9">
    <source>
        <dbReference type="Proteomes" id="UP001152797"/>
    </source>
</evidence>
<dbReference type="PANTHER" id="PTHR46098">
    <property type="entry name" value="TRNA (CYTOSINE(38)-C(5))-METHYLTRANSFERASE"/>
    <property type="match status" value="1"/>
</dbReference>
<feature type="compositionally biased region" description="Basic residues" evidence="5">
    <location>
        <begin position="668"/>
        <end position="678"/>
    </location>
</feature>
<reference evidence="7" key="2">
    <citation type="submission" date="2024-04" db="EMBL/GenBank/DDBJ databases">
        <authorList>
            <person name="Chen Y."/>
            <person name="Shah S."/>
            <person name="Dougan E. K."/>
            <person name="Thang M."/>
            <person name="Chan C."/>
        </authorList>
    </citation>
    <scope>NUCLEOTIDE SEQUENCE [LARGE SCALE GENOMIC DNA]</scope>
</reference>
<keyword evidence="1 4" id="KW-0489">Methyltransferase</keyword>
<dbReference type="PANTHER" id="PTHR46098:SF1">
    <property type="entry name" value="TRNA (CYTOSINE(38)-C(5))-METHYLTRANSFERASE"/>
    <property type="match status" value="1"/>
</dbReference>
<comment type="similarity">
    <text evidence="4">Belongs to the class I-like SAM-binding methyltransferase superfamily. C5-methyltransferase family.</text>
</comment>
<accession>A0A9P1CVP3</accession>
<feature type="compositionally biased region" description="Basic and acidic residues" evidence="5">
    <location>
        <begin position="696"/>
        <end position="719"/>
    </location>
</feature>
<dbReference type="SUPFAM" id="SSF53335">
    <property type="entry name" value="S-adenosyl-L-methionine-dependent methyltransferases"/>
    <property type="match status" value="1"/>
</dbReference>
<dbReference type="InterPro" id="IPR029063">
    <property type="entry name" value="SAM-dependent_MTases_sf"/>
</dbReference>
<comment type="caution">
    <text evidence="6">The sequence shown here is derived from an EMBL/GenBank/DDBJ whole genome shotgun (WGS) entry which is preliminary data.</text>
</comment>
<dbReference type="EMBL" id="CAMXCT010002405">
    <property type="protein sequence ID" value="CAI3997962.1"/>
    <property type="molecule type" value="Genomic_DNA"/>
</dbReference>
<dbReference type="EMBL" id="CAMXCT030002405">
    <property type="protein sequence ID" value="CAL4785274.1"/>
    <property type="molecule type" value="Genomic_DNA"/>
</dbReference>
<evidence type="ECO:0000313" key="7">
    <source>
        <dbReference type="EMBL" id="CAL1151337.1"/>
    </source>
</evidence>
<proteinExistence type="inferred from homology"/>
<dbReference type="PROSITE" id="PS51679">
    <property type="entry name" value="SAM_MT_C5"/>
    <property type="match status" value="1"/>
</dbReference>
<gene>
    <name evidence="6" type="ORF">C1SCF055_LOCUS24297</name>
</gene>
<dbReference type="InterPro" id="IPR050750">
    <property type="entry name" value="C5-MTase"/>
</dbReference>
<dbReference type="GO" id="GO:0032259">
    <property type="term" value="P:methylation"/>
    <property type="evidence" value="ECO:0007669"/>
    <property type="project" value="UniProtKB-KW"/>
</dbReference>
<evidence type="ECO:0000256" key="1">
    <source>
        <dbReference type="ARBA" id="ARBA00022603"/>
    </source>
</evidence>
<evidence type="ECO:0000256" key="3">
    <source>
        <dbReference type="ARBA" id="ARBA00022691"/>
    </source>
</evidence>
<sequence>MGKPTLLPSKLVSQHSRSCTLKPGRCGLCHWHKEKDSWRKRLRNAKWLQVTLKGKVARVGCAACAAFDAGGPWANFDLKPTALRLHCLKRHEDSKGHKLAEQSFQHGTNSRVNLLAPPLSEFRDAWTKMQQGGSCRDGGVSSDKKTNIRWSISEAILDMNRFSESLANCTVEAIHDLCQPMLHPPRSCLDPELPAYDDSVEKRIRERTTILVTDAASAEQLASNVLRGKRPSALTSECEKELPHVKIVGRDIAHASTRLLKRPFQKHAELEAIMDEFISGKDSFCQKVQHSPLYTKWWNEILEKDGKGTEEGGTGASMAAAKHRFGSYAHPLSRVTENMRCVLTLLHKIALLRDSSGRWASQILTHFSGYKAILLSLCADAAATSMDFTRFCDDEQSDISLLNTKAQQFLLSTHALFLQEEAFTLPTFAKDLLDSCTRAPFSILIAGQAREVRVRDCDKRRAMNVMKEWVCGAEATLKAEFPSWHLIGAFDVFHLGGSMSDSDKCTVEKSLARLACAFGVNLADLTQQYVAILPMAQAMKKKTGQDNRTAWANVLLRIRDSRLKGKYPQDALYRVVCAFLAWSASSSGVEQLFSKLKRSPVELASAQADTDRRVCAAMGCTLDQAQEKEMLQEARAIYTRLSQSGKSRSSEGRRKRLDFGRKGPMRPSSHKNWMRKRKEAVEEAAAQLIMPPRKISSHDLPESSRKEVEQQSRLEKKRKAEAYSDGLLLNSEVTEAVVAEAQKQRKADASNDRARKSNFHSRHAAVEASITKKTVAWALKGLPSPALNTDAAKDLRQASLLIIPDINTIPRKHQLMAALFGKVILSAAILDGGNGVKLSYSAGSQLGVFVYVTDGFRNQEPGLTMILREACAHGWKAVTMNDLQARSKGPKNSCLLLRAKGEALNLGKSRIQCLDGNELVAWAAQKFVDVKSSAWISTGTACARNRAPSLDDFFHLEACAKDLMTAIRSAVSRINDLAKTWKARLGLWSPADSSGKIRCASDCSYGSDLIALRLFGLQKRVDSVMTCESCGKKMMLHDAVAAACGIGTRKVSHYADICGRDNAAAPRADLYTAGYPCPSYSTLGKKRGVLDDRGFVSLQGLMYIAEKRPRAIILEQVAAILQKKHSKIFQFMQKILRELDYRFEIRVLNTKQFTIPHSRSRMYLIAVARESLVHELSFPPARSEHADLHAFLEKDKVGTEVLSLPFYEEKLGNRLFQKGYILDVGSSQRFQSVMPNPSPCLTKSRLKAAGYYIPKLRRRLTLAEAAQLQGVPPQILQAMEEAAKLHRLPKRSVDESLGDAMSVNVLMSVLRRALDACGLTKLGSGKDFWLQVTLGEASVNLSKKLFDKYKR</sequence>
<keyword evidence="2 4" id="KW-0808">Transferase</keyword>
<dbReference type="Pfam" id="PF00145">
    <property type="entry name" value="DNA_methylase"/>
    <property type="match status" value="1"/>
</dbReference>
<protein>
    <submittedName>
        <fullName evidence="8">Orphan methyltransferase M.Rho11sI (M.Rho11sI) (Bsu P11s) (Cytosine-specific methyltransferase Rho11sI) (Modification methylase Rho11sI)</fullName>
    </submittedName>
</protein>
<feature type="region of interest" description="Disordered" evidence="5">
    <location>
        <begin position="641"/>
        <end position="719"/>
    </location>
</feature>
<dbReference type="OrthoDB" id="414343at2759"/>